<dbReference type="InterPro" id="IPR013154">
    <property type="entry name" value="ADH-like_N"/>
</dbReference>
<dbReference type="Gene3D" id="3.90.180.10">
    <property type="entry name" value="Medium-chain alcohol dehydrogenases, catalytic domain"/>
    <property type="match status" value="1"/>
</dbReference>
<keyword evidence="4" id="KW-1185">Reference proteome</keyword>
<dbReference type="InterPro" id="IPR036291">
    <property type="entry name" value="NAD(P)-bd_dom_sf"/>
</dbReference>
<dbReference type="RefSeq" id="WP_344546551.1">
    <property type="nucleotide sequence ID" value="NZ_BAAATD010000010.1"/>
</dbReference>
<protein>
    <submittedName>
        <fullName evidence="3">NAD(P)-dependent alcohol dehydrogenase</fullName>
    </submittedName>
</protein>
<dbReference type="CDD" id="cd08267">
    <property type="entry name" value="MDR1"/>
    <property type="match status" value="1"/>
</dbReference>
<gene>
    <name evidence="3" type="ORF">GCM10010411_67770</name>
</gene>
<feature type="domain" description="Enoyl reductase (ER)" evidence="2">
    <location>
        <begin position="10"/>
        <end position="320"/>
    </location>
</feature>
<evidence type="ECO:0000256" key="1">
    <source>
        <dbReference type="ARBA" id="ARBA00023002"/>
    </source>
</evidence>
<sequence>MKAIVQDRYGSADVLVLDDIDKPVPKAGEVLVRVQVAGLDPSVWHLMTGRPYLVRAAFGLRKPKLRVRGWDFAGHIEEAGAKVTSFKPGDEVFGVGNGSFAEYVCAAEGKVVPKPANVTHEQAAAVPTSGITALQAVRDKGRVEAGQKVLVIGAGGGVGTFAVQLAKAFGAHVTGVCSTSKTDLATSLGADEVIDYTHEDFTEGTRRYDLIIDTAGLRSLSHLRSALTPRGTLVLVGGEGEGRLLGGSGRTFHAAALSPFVRHKLRPMFSVPHKEELDTLSALLENGKVTPVIDRSYPLSEAPEAIRRLQSGHSRGKAVIAIA</sequence>
<dbReference type="InterPro" id="IPR020843">
    <property type="entry name" value="ER"/>
</dbReference>
<dbReference type="Gene3D" id="3.40.50.720">
    <property type="entry name" value="NAD(P)-binding Rossmann-like Domain"/>
    <property type="match status" value="1"/>
</dbReference>
<reference evidence="4" key="1">
    <citation type="journal article" date="2019" name="Int. J. Syst. Evol. Microbiol.">
        <title>The Global Catalogue of Microorganisms (GCM) 10K type strain sequencing project: providing services to taxonomists for standard genome sequencing and annotation.</title>
        <authorList>
            <consortium name="The Broad Institute Genomics Platform"/>
            <consortium name="The Broad Institute Genome Sequencing Center for Infectious Disease"/>
            <person name="Wu L."/>
            <person name="Ma J."/>
        </authorList>
    </citation>
    <scope>NUCLEOTIDE SEQUENCE [LARGE SCALE GENOMIC DNA]</scope>
    <source>
        <strain evidence="4">JCM 6833</strain>
    </source>
</reference>
<dbReference type="PROSITE" id="PS01162">
    <property type="entry name" value="QOR_ZETA_CRYSTAL"/>
    <property type="match status" value="1"/>
</dbReference>
<dbReference type="InterPro" id="IPR002364">
    <property type="entry name" value="Quin_OxRdtase/zeta-crystal_CS"/>
</dbReference>
<dbReference type="Pfam" id="PF08240">
    <property type="entry name" value="ADH_N"/>
    <property type="match status" value="1"/>
</dbReference>
<accession>A0ABP6CQ08</accession>
<dbReference type="Proteomes" id="UP001501509">
    <property type="component" value="Unassembled WGS sequence"/>
</dbReference>
<dbReference type="InterPro" id="IPR011032">
    <property type="entry name" value="GroES-like_sf"/>
</dbReference>
<dbReference type="SUPFAM" id="SSF50129">
    <property type="entry name" value="GroES-like"/>
    <property type="match status" value="1"/>
</dbReference>
<name>A0ABP6CQ08_9ACTN</name>
<dbReference type="PANTHER" id="PTHR11695:SF294">
    <property type="entry name" value="RETICULON-4-INTERACTING PROTEIN 1, MITOCHONDRIAL"/>
    <property type="match status" value="1"/>
</dbReference>
<keyword evidence="1" id="KW-0560">Oxidoreductase</keyword>
<dbReference type="InterPro" id="IPR050700">
    <property type="entry name" value="YIM1/Zinc_Alcohol_DH_Fams"/>
</dbReference>
<dbReference type="Pfam" id="PF13602">
    <property type="entry name" value="ADH_zinc_N_2"/>
    <property type="match status" value="1"/>
</dbReference>
<comment type="caution">
    <text evidence="3">The sequence shown here is derived from an EMBL/GenBank/DDBJ whole genome shotgun (WGS) entry which is preliminary data.</text>
</comment>
<dbReference type="PANTHER" id="PTHR11695">
    <property type="entry name" value="ALCOHOL DEHYDROGENASE RELATED"/>
    <property type="match status" value="1"/>
</dbReference>
<dbReference type="EMBL" id="BAAATD010000010">
    <property type="protein sequence ID" value="GAA2622188.1"/>
    <property type="molecule type" value="Genomic_DNA"/>
</dbReference>
<evidence type="ECO:0000313" key="3">
    <source>
        <dbReference type="EMBL" id="GAA2622188.1"/>
    </source>
</evidence>
<proteinExistence type="predicted"/>
<evidence type="ECO:0000259" key="2">
    <source>
        <dbReference type="SMART" id="SM00829"/>
    </source>
</evidence>
<organism evidence="3 4">
    <name type="scientific">Actinomadura fulvescens</name>
    <dbReference type="NCBI Taxonomy" id="46160"/>
    <lineage>
        <taxon>Bacteria</taxon>
        <taxon>Bacillati</taxon>
        <taxon>Actinomycetota</taxon>
        <taxon>Actinomycetes</taxon>
        <taxon>Streptosporangiales</taxon>
        <taxon>Thermomonosporaceae</taxon>
        <taxon>Actinomadura</taxon>
    </lineage>
</organism>
<evidence type="ECO:0000313" key="4">
    <source>
        <dbReference type="Proteomes" id="UP001501509"/>
    </source>
</evidence>
<dbReference type="SUPFAM" id="SSF51735">
    <property type="entry name" value="NAD(P)-binding Rossmann-fold domains"/>
    <property type="match status" value="1"/>
</dbReference>
<dbReference type="SMART" id="SM00829">
    <property type="entry name" value="PKS_ER"/>
    <property type="match status" value="1"/>
</dbReference>